<accession>A0AB40AZQ3</accession>
<keyword evidence="2" id="KW-0808">Transferase</keyword>
<evidence type="ECO:0000259" key="12">
    <source>
        <dbReference type="PROSITE" id="PS52020"/>
    </source>
</evidence>
<evidence type="ECO:0000256" key="9">
    <source>
        <dbReference type="ARBA" id="ARBA00022801"/>
    </source>
</evidence>
<dbReference type="Pfam" id="PF08283">
    <property type="entry name" value="Gemini_AL1_M"/>
    <property type="match status" value="1"/>
</dbReference>
<keyword evidence="7" id="KW-0547">Nucleotide-binding</keyword>
<sequence>MPLPPRVFRINAKNIFLTYSKCSLSKEYTIEKLRALSLTSNKKFIRVARELHEDGTPHLHVLIQFEGRIQVTNQRLFDIVSPHSSAIFHPNIQSAKSSKDVKAYIEKGGDFLDWGTFQEDPRNSRNRGQALDDVYDDALKSTSAEEALQIIRINDPRIFTLQYHNLRANYERLFYKPLDPYISFWEYSSFNITRIMNEWLEHNFQINCAAQPVEI</sequence>
<evidence type="ECO:0000256" key="1">
    <source>
        <dbReference type="ARBA" id="ARBA00006240"/>
    </source>
</evidence>
<keyword evidence="10" id="KW-0190">Covalent protein-DNA linkage</keyword>
<proteinExistence type="inferred from homology"/>
<comment type="similarity">
    <text evidence="1">Belongs to the geminiviridae Rep protein family.</text>
</comment>
<dbReference type="SUPFAM" id="SSF55464">
    <property type="entry name" value="Origin of replication-binding domain, RBD-like"/>
    <property type="match status" value="1"/>
</dbReference>
<keyword evidence="8" id="KW-0255">Endonuclease</keyword>
<dbReference type="GO" id="GO:0016779">
    <property type="term" value="F:nucleotidyltransferase activity"/>
    <property type="evidence" value="ECO:0007669"/>
    <property type="project" value="UniProtKB-KW"/>
</dbReference>
<evidence type="ECO:0000256" key="7">
    <source>
        <dbReference type="ARBA" id="ARBA00022741"/>
    </source>
</evidence>
<keyword evidence="4" id="KW-0235">DNA replication</keyword>
<dbReference type="RefSeq" id="XP_039120497.1">
    <property type="nucleotide sequence ID" value="XM_039264563.1"/>
</dbReference>
<dbReference type="PRINTS" id="PR00227">
    <property type="entry name" value="GEMCOATAL1"/>
</dbReference>
<dbReference type="InterPro" id="IPR049912">
    <property type="entry name" value="CRESS_DNA_REP"/>
</dbReference>
<keyword evidence="11" id="KW-0238">DNA-binding</keyword>
<reference evidence="14" key="1">
    <citation type="submission" date="2025-08" db="UniProtKB">
        <authorList>
            <consortium name="RefSeq"/>
        </authorList>
    </citation>
    <scope>IDENTIFICATION</scope>
</reference>
<dbReference type="InterPro" id="IPR001301">
    <property type="entry name" value="Gemini_AL1_CLV"/>
</dbReference>
<dbReference type="GO" id="GO:0046872">
    <property type="term" value="F:metal ion binding"/>
    <property type="evidence" value="ECO:0007669"/>
    <property type="project" value="UniProtKB-KW"/>
</dbReference>
<feature type="domain" description="CRESS-DNA virus Rep endonuclease" evidence="12">
    <location>
        <begin position="9"/>
        <end position="117"/>
    </location>
</feature>
<evidence type="ECO:0000256" key="5">
    <source>
        <dbReference type="ARBA" id="ARBA00022722"/>
    </source>
</evidence>
<evidence type="ECO:0000256" key="11">
    <source>
        <dbReference type="ARBA" id="ARBA00023125"/>
    </source>
</evidence>
<keyword evidence="6" id="KW-0479">Metal-binding</keyword>
<organism evidence="13 14">
    <name type="scientific">Dioscorea cayennensis subsp. rotundata</name>
    <name type="common">White Guinea yam</name>
    <name type="synonym">Dioscorea rotundata</name>
    <dbReference type="NCBI Taxonomy" id="55577"/>
    <lineage>
        <taxon>Eukaryota</taxon>
        <taxon>Viridiplantae</taxon>
        <taxon>Streptophyta</taxon>
        <taxon>Embryophyta</taxon>
        <taxon>Tracheophyta</taxon>
        <taxon>Spermatophyta</taxon>
        <taxon>Magnoliopsida</taxon>
        <taxon>Liliopsida</taxon>
        <taxon>Dioscoreales</taxon>
        <taxon>Dioscoreaceae</taxon>
        <taxon>Dioscorea</taxon>
    </lineage>
</organism>
<dbReference type="InterPro" id="IPR001191">
    <property type="entry name" value="Gemini_AL1_REP"/>
</dbReference>
<dbReference type="PRINTS" id="PR00228">
    <property type="entry name" value="GEMCOATCLVL1"/>
</dbReference>
<gene>
    <name evidence="14" type="primary">LOC120256894</name>
</gene>
<evidence type="ECO:0000313" key="14">
    <source>
        <dbReference type="RefSeq" id="XP_039120497.1"/>
    </source>
</evidence>
<evidence type="ECO:0000256" key="3">
    <source>
        <dbReference type="ARBA" id="ARBA00022695"/>
    </source>
</evidence>
<dbReference type="Pfam" id="PF00799">
    <property type="entry name" value="Gemini_AL1"/>
    <property type="match status" value="1"/>
</dbReference>
<dbReference type="GeneID" id="120256894"/>
<dbReference type="AlphaFoldDB" id="A0AB40AZQ3"/>
<evidence type="ECO:0000256" key="4">
    <source>
        <dbReference type="ARBA" id="ARBA00022705"/>
    </source>
</evidence>
<dbReference type="PROSITE" id="PS52020">
    <property type="entry name" value="CRESS_DNA_REP"/>
    <property type="match status" value="1"/>
</dbReference>
<dbReference type="GO" id="GO:0016888">
    <property type="term" value="F:DNA endonuclease activity, producing 5'-phosphomonoesters"/>
    <property type="evidence" value="ECO:0007669"/>
    <property type="project" value="InterPro"/>
</dbReference>
<evidence type="ECO:0000256" key="10">
    <source>
        <dbReference type="ARBA" id="ARBA00023124"/>
    </source>
</evidence>
<keyword evidence="9" id="KW-0378">Hydrolase</keyword>
<dbReference type="GO" id="GO:0005198">
    <property type="term" value="F:structural molecule activity"/>
    <property type="evidence" value="ECO:0007669"/>
    <property type="project" value="InterPro"/>
</dbReference>
<evidence type="ECO:0000256" key="2">
    <source>
        <dbReference type="ARBA" id="ARBA00022679"/>
    </source>
</evidence>
<keyword evidence="3" id="KW-0548">Nucleotidyltransferase</keyword>
<evidence type="ECO:0000256" key="6">
    <source>
        <dbReference type="ARBA" id="ARBA00022723"/>
    </source>
</evidence>
<keyword evidence="13" id="KW-1185">Reference proteome</keyword>
<evidence type="ECO:0000256" key="8">
    <source>
        <dbReference type="ARBA" id="ARBA00022759"/>
    </source>
</evidence>
<dbReference type="GO" id="GO:0000166">
    <property type="term" value="F:nucleotide binding"/>
    <property type="evidence" value="ECO:0007669"/>
    <property type="project" value="UniProtKB-KW"/>
</dbReference>
<dbReference type="GO" id="GO:0006260">
    <property type="term" value="P:DNA replication"/>
    <property type="evidence" value="ECO:0007669"/>
    <property type="project" value="UniProtKB-KW"/>
</dbReference>
<dbReference type="InterPro" id="IPR022692">
    <property type="entry name" value="Gemini_AL1_REP_central"/>
</dbReference>
<dbReference type="GO" id="GO:0003677">
    <property type="term" value="F:DNA binding"/>
    <property type="evidence" value="ECO:0007669"/>
    <property type="project" value="UniProtKB-KW"/>
</dbReference>
<dbReference type="Proteomes" id="UP001515500">
    <property type="component" value="Unplaced"/>
</dbReference>
<keyword evidence="5" id="KW-0540">Nuclease</keyword>
<dbReference type="Gene3D" id="3.40.1310.20">
    <property type="match status" value="1"/>
</dbReference>
<evidence type="ECO:0000313" key="13">
    <source>
        <dbReference type="Proteomes" id="UP001515500"/>
    </source>
</evidence>
<protein>
    <submittedName>
        <fullName evidence="14">Uncharacterized protein LOC120256894</fullName>
    </submittedName>
</protein>
<name>A0AB40AZQ3_DIOCR</name>